<dbReference type="SUPFAM" id="SSF57603">
    <property type="entry name" value="FnI-like domain"/>
    <property type="match status" value="1"/>
</dbReference>
<accession>A0A8J1JUT3</accession>
<feature type="transmembrane region" description="Helical" evidence="5">
    <location>
        <begin position="53"/>
        <end position="75"/>
    </location>
</feature>
<proteinExistence type="inferred from homology"/>
<dbReference type="AlphaFoldDB" id="A0A8J1JUT3"/>
<keyword evidence="5" id="KW-1133">Transmembrane helix</keyword>
<evidence type="ECO:0000256" key="2">
    <source>
        <dbReference type="ARBA" id="ARBA00010352"/>
    </source>
</evidence>
<dbReference type="Pfam" id="PF05825">
    <property type="entry name" value="PSP94"/>
    <property type="match status" value="1"/>
</dbReference>
<dbReference type="Gene3D" id="2.20.25.590">
    <property type="match status" value="1"/>
</dbReference>
<dbReference type="PANTHER" id="PTHR10500">
    <property type="entry name" value="BETA-MICROSEMINOPROTEIN"/>
    <property type="match status" value="1"/>
</dbReference>
<comment type="similarity">
    <text evidence="2">Belongs to the beta-microseminoprotein family.</text>
</comment>
<dbReference type="GO" id="GO:0005576">
    <property type="term" value="C:extracellular region"/>
    <property type="evidence" value="ECO:0007669"/>
    <property type="project" value="UniProtKB-SubCell"/>
</dbReference>
<name>A0A8J1JUT3_XENTR</name>
<dbReference type="PANTHER" id="PTHR10500:SF7">
    <property type="entry name" value="BETA-MICROSEMINOPROTEIN"/>
    <property type="match status" value="1"/>
</dbReference>
<evidence type="ECO:0000313" key="8">
    <source>
        <dbReference type="Xenbase" id="XB-GENE-29080283"/>
    </source>
</evidence>
<evidence type="ECO:0000256" key="1">
    <source>
        <dbReference type="ARBA" id="ARBA00004613"/>
    </source>
</evidence>
<dbReference type="Xenbase" id="XB-GENE-29080283">
    <property type="gene designation" value="msmb.6"/>
</dbReference>
<gene>
    <name evidence="8" type="primary">msmb.6</name>
    <name evidence="7" type="synonym">LOC100490653</name>
</gene>
<evidence type="ECO:0000256" key="3">
    <source>
        <dbReference type="ARBA" id="ARBA00022525"/>
    </source>
</evidence>
<comment type="subcellular location">
    <subcellularLocation>
        <location evidence="1">Secreted</location>
    </subcellularLocation>
</comment>
<dbReference type="AGR" id="Xenbase:XB-GENE-29080283"/>
<evidence type="ECO:0000313" key="7">
    <source>
        <dbReference type="RefSeq" id="XP_031761642.1"/>
    </source>
</evidence>
<keyword evidence="4" id="KW-1015">Disulfide bond</keyword>
<dbReference type="RefSeq" id="XP_031761642.1">
    <property type="nucleotide sequence ID" value="XM_031905782.1"/>
</dbReference>
<organism evidence="6 7">
    <name type="scientific">Xenopus tropicalis</name>
    <name type="common">Western clawed frog</name>
    <name type="synonym">Silurana tropicalis</name>
    <dbReference type="NCBI Taxonomy" id="8364"/>
    <lineage>
        <taxon>Eukaryota</taxon>
        <taxon>Metazoa</taxon>
        <taxon>Chordata</taxon>
        <taxon>Craniata</taxon>
        <taxon>Vertebrata</taxon>
        <taxon>Euteleostomi</taxon>
        <taxon>Amphibia</taxon>
        <taxon>Batrachia</taxon>
        <taxon>Anura</taxon>
        <taxon>Pipoidea</taxon>
        <taxon>Pipidae</taxon>
        <taxon>Xenopodinae</taxon>
        <taxon>Xenopus</taxon>
        <taxon>Silurana</taxon>
    </lineage>
</organism>
<keyword evidence="5" id="KW-0472">Membrane</keyword>
<keyword evidence="6" id="KW-1185">Reference proteome</keyword>
<dbReference type="OrthoDB" id="9969981at2759"/>
<protein>
    <submittedName>
        <fullName evidence="7">Beta-microseminoprotein isoform X1</fullName>
    </submittedName>
</protein>
<reference evidence="7" key="1">
    <citation type="submission" date="2025-08" db="UniProtKB">
        <authorList>
            <consortium name="RefSeq"/>
        </authorList>
    </citation>
    <scope>IDENTIFICATION</scope>
    <source>
        <strain evidence="7">Nigerian</strain>
        <tissue evidence="7">Liver and blood</tissue>
    </source>
</reference>
<evidence type="ECO:0000256" key="4">
    <source>
        <dbReference type="ARBA" id="ARBA00023157"/>
    </source>
</evidence>
<dbReference type="Gene3D" id="2.10.70.10">
    <property type="entry name" value="Complement Module, domain 1"/>
    <property type="match status" value="1"/>
</dbReference>
<evidence type="ECO:0000313" key="6">
    <source>
        <dbReference type="Proteomes" id="UP000008143"/>
    </source>
</evidence>
<keyword evidence="3" id="KW-0964">Secreted</keyword>
<dbReference type="InterPro" id="IPR008735">
    <property type="entry name" value="PSP94"/>
</dbReference>
<dbReference type="Proteomes" id="UP000008143">
    <property type="component" value="Chromosome 7"/>
</dbReference>
<sequence length="160" mass="17896">MVKLGCWDTGKKPGGLRWPRLNPCRPAIGVPPLTHFYLRLLRVGSWGLLQECILAFVIALGILVTTCNAACFSLLPHLGETNGCLYKGELYESGSKFRTKDCYNCTCLMDGSIKCCQAYGTPVKYDKEKCKAIFDKKACLYHVVEKRNRSKECEIFAMVG</sequence>
<evidence type="ECO:0000256" key="5">
    <source>
        <dbReference type="SAM" id="Phobius"/>
    </source>
</evidence>
<keyword evidence="5" id="KW-0812">Transmembrane</keyword>